<dbReference type="PANTHER" id="PTHR38102">
    <property type="entry name" value="PERIPLASMIC CHAPERONE SPY"/>
    <property type="match status" value="1"/>
</dbReference>
<dbReference type="InterPro" id="IPR052211">
    <property type="entry name" value="Cpx_auxiliary_protein"/>
</dbReference>
<accession>A0AAW9PVA1</accession>
<name>A0AAW9PVA1_9CYAN</name>
<dbReference type="EMBL" id="JAZBJZ010000006">
    <property type="protein sequence ID" value="MEE3715669.1"/>
    <property type="molecule type" value="Genomic_DNA"/>
</dbReference>
<evidence type="ECO:0000313" key="3">
    <source>
        <dbReference type="EMBL" id="MEE3715669.1"/>
    </source>
</evidence>
<proteinExistence type="predicted"/>
<feature type="compositionally biased region" description="Low complexity" evidence="1">
    <location>
        <begin position="30"/>
        <end position="42"/>
    </location>
</feature>
<keyword evidence="4" id="KW-1185">Reference proteome</keyword>
<dbReference type="PANTHER" id="PTHR38102:SF1">
    <property type="entry name" value="PERIPLASMIC CHAPERONE SPY"/>
    <property type="match status" value="1"/>
</dbReference>
<evidence type="ECO:0000313" key="4">
    <source>
        <dbReference type="Proteomes" id="UP001333818"/>
    </source>
</evidence>
<evidence type="ECO:0000256" key="1">
    <source>
        <dbReference type="SAM" id="MobiDB-lite"/>
    </source>
</evidence>
<keyword evidence="2" id="KW-0732">Signal</keyword>
<evidence type="ECO:0000256" key="2">
    <source>
        <dbReference type="SAM" id="SignalP"/>
    </source>
</evidence>
<sequence length="145" mass="15995">MFRNLNRGLAIAVLSVTLGAVAIPSIVAAQSSSTPSSQTTTQQHHRGGGWKQLNLTDAQKQQLKTLHENTKQQVQAVLTDDQRAKLAAAIQSGDRKGAWKSLNLTTEQKQKIRDIRKSSKEQGLAILTPEQKAQLAQMRAEHHRK</sequence>
<dbReference type="Gene3D" id="1.20.120.1490">
    <property type="match status" value="1"/>
</dbReference>
<dbReference type="Proteomes" id="UP001333818">
    <property type="component" value="Unassembled WGS sequence"/>
</dbReference>
<protein>
    <submittedName>
        <fullName evidence="3">Spy/CpxP family protein refolding chaperone</fullName>
    </submittedName>
</protein>
<feature type="region of interest" description="Disordered" evidence="1">
    <location>
        <begin position="29"/>
        <end position="52"/>
    </location>
</feature>
<gene>
    <name evidence="3" type="ORF">V2H45_02795</name>
</gene>
<dbReference type="GO" id="GO:0051082">
    <property type="term" value="F:unfolded protein binding"/>
    <property type="evidence" value="ECO:0007669"/>
    <property type="project" value="TreeGrafter"/>
</dbReference>
<feature type="signal peptide" evidence="2">
    <location>
        <begin position="1"/>
        <end position="29"/>
    </location>
</feature>
<comment type="caution">
    <text evidence="3">The sequence shown here is derived from an EMBL/GenBank/DDBJ whole genome shotgun (WGS) entry which is preliminary data.</text>
</comment>
<reference evidence="3" key="1">
    <citation type="submission" date="2024-01" db="EMBL/GenBank/DDBJ databases">
        <title>Bank of Algae and Cyanobacteria of the Azores (BACA) strain genomes.</title>
        <authorList>
            <person name="Luz R."/>
            <person name="Cordeiro R."/>
            <person name="Fonseca A."/>
            <person name="Goncalves V."/>
        </authorList>
    </citation>
    <scope>NUCLEOTIDE SEQUENCE</scope>
    <source>
        <strain evidence="3">BACA0141</strain>
    </source>
</reference>
<dbReference type="RefSeq" id="WP_330482092.1">
    <property type="nucleotide sequence ID" value="NZ_JAZBJZ010000006.1"/>
</dbReference>
<feature type="chain" id="PRO_5043398749" evidence="2">
    <location>
        <begin position="30"/>
        <end position="145"/>
    </location>
</feature>
<dbReference type="GO" id="GO:0030288">
    <property type="term" value="C:outer membrane-bounded periplasmic space"/>
    <property type="evidence" value="ECO:0007669"/>
    <property type="project" value="TreeGrafter"/>
</dbReference>
<dbReference type="AlphaFoldDB" id="A0AAW9PVA1"/>
<organism evidence="3 4">
    <name type="scientific">Tumidithrix elongata BACA0141</name>
    <dbReference type="NCBI Taxonomy" id="2716417"/>
    <lineage>
        <taxon>Bacteria</taxon>
        <taxon>Bacillati</taxon>
        <taxon>Cyanobacteriota</taxon>
        <taxon>Cyanophyceae</taxon>
        <taxon>Pseudanabaenales</taxon>
        <taxon>Pseudanabaenaceae</taxon>
        <taxon>Tumidithrix</taxon>
        <taxon>Tumidithrix elongata</taxon>
    </lineage>
</organism>